<evidence type="ECO:0000256" key="2">
    <source>
        <dbReference type="SAM" id="MobiDB-lite"/>
    </source>
</evidence>
<protein>
    <submittedName>
        <fullName evidence="4">Carbohydrate-binding-like fold</fullName>
    </submittedName>
</protein>
<dbReference type="InterPro" id="IPR013784">
    <property type="entry name" value="Carb-bd-like_fold"/>
</dbReference>
<reference evidence="4 5" key="1">
    <citation type="journal article" date="2015" name="Sci. Rep.">
        <title>Genome of the facultative scuticociliatosis pathogen Pseudocohnilembus persalinus provides insight into its virulence through horizontal gene transfer.</title>
        <authorList>
            <person name="Xiong J."/>
            <person name="Wang G."/>
            <person name="Cheng J."/>
            <person name="Tian M."/>
            <person name="Pan X."/>
            <person name="Warren A."/>
            <person name="Jiang C."/>
            <person name="Yuan D."/>
            <person name="Miao W."/>
        </authorList>
    </citation>
    <scope>NUCLEOTIDE SEQUENCE [LARGE SCALE GENOMIC DNA]</scope>
    <source>
        <strain evidence="4">36N120E</strain>
    </source>
</reference>
<dbReference type="OrthoDB" id="288110at2759"/>
<dbReference type="PANTHER" id="PTHR15048:SF0">
    <property type="entry name" value="STARCH-BINDING DOMAIN-CONTAINING PROTEIN 1"/>
    <property type="match status" value="1"/>
</dbReference>
<dbReference type="AlphaFoldDB" id="A0A0V0QL05"/>
<keyword evidence="1" id="KW-0904">Protein phosphatase</keyword>
<dbReference type="SUPFAM" id="SSF49452">
    <property type="entry name" value="Starch-binding domain-like"/>
    <property type="match status" value="1"/>
</dbReference>
<accession>A0A0V0QL05</accession>
<dbReference type="InterPro" id="IPR002044">
    <property type="entry name" value="CBM20"/>
</dbReference>
<evidence type="ECO:0000313" key="5">
    <source>
        <dbReference type="Proteomes" id="UP000054937"/>
    </source>
</evidence>
<dbReference type="InterPro" id="IPR013783">
    <property type="entry name" value="Ig-like_fold"/>
</dbReference>
<dbReference type="Gene3D" id="3.90.190.10">
    <property type="entry name" value="Protein tyrosine phosphatase superfamily"/>
    <property type="match status" value="1"/>
</dbReference>
<dbReference type="GO" id="GO:2001070">
    <property type="term" value="F:starch binding"/>
    <property type="evidence" value="ECO:0007669"/>
    <property type="project" value="InterPro"/>
</dbReference>
<proteinExistence type="predicted"/>
<dbReference type="EMBL" id="LDAU01000150">
    <property type="protein sequence ID" value="KRX02916.1"/>
    <property type="molecule type" value="Genomic_DNA"/>
</dbReference>
<evidence type="ECO:0000256" key="1">
    <source>
        <dbReference type="ARBA" id="ARBA00022912"/>
    </source>
</evidence>
<dbReference type="Pfam" id="PF00686">
    <property type="entry name" value="CBM_20"/>
    <property type="match status" value="1"/>
</dbReference>
<dbReference type="Gene3D" id="2.60.40.10">
    <property type="entry name" value="Immunoglobulins"/>
    <property type="match status" value="1"/>
</dbReference>
<dbReference type="GO" id="GO:0016020">
    <property type="term" value="C:membrane"/>
    <property type="evidence" value="ECO:0007669"/>
    <property type="project" value="TreeGrafter"/>
</dbReference>
<dbReference type="InterPro" id="IPR029021">
    <property type="entry name" value="Prot-tyrosine_phosphatase-like"/>
</dbReference>
<feature type="region of interest" description="Disordered" evidence="2">
    <location>
        <begin position="600"/>
        <end position="638"/>
    </location>
</feature>
<name>A0A0V0QL05_PSEPJ</name>
<organism evidence="4 5">
    <name type="scientific">Pseudocohnilembus persalinus</name>
    <name type="common">Ciliate</name>
    <dbReference type="NCBI Taxonomy" id="266149"/>
    <lineage>
        <taxon>Eukaryota</taxon>
        <taxon>Sar</taxon>
        <taxon>Alveolata</taxon>
        <taxon>Ciliophora</taxon>
        <taxon>Intramacronucleata</taxon>
        <taxon>Oligohymenophorea</taxon>
        <taxon>Scuticociliatia</taxon>
        <taxon>Philasterida</taxon>
        <taxon>Pseudocohnilembidae</taxon>
        <taxon>Pseudocohnilembus</taxon>
    </lineage>
</organism>
<keyword evidence="5" id="KW-1185">Reference proteome</keyword>
<gene>
    <name evidence="4" type="ORF">PPERSA_13170</name>
</gene>
<comment type="caution">
    <text evidence="4">The sequence shown here is derived from an EMBL/GenBank/DDBJ whole genome shotgun (WGS) entry which is preliminary data.</text>
</comment>
<feature type="domain" description="CBM20" evidence="3">
    <location>
        <begin position="1"/>
        <end position="112"/>
    </location>
</feature>
<keyword evidence="1" id="KW-0378">Hydrolase</keyword>
<sequence>MHTIQITFKIWNRVQFGQAIYLIGSTPQLGQWNVHNSVRLQWQEGDIWIVDILIPWENQQRIEYKYMVSDYKNPQIFYWEKGPNRNILLKPENIMRQQSPFFYILRDDKWQQRKIIIKLIENNQKDNNNKNSLQNCMTSNSGIKSPINNQDQSSVKPNTLCFIENMQNEEEDIKQQFSTLNSIQNQTQLQLQQQNNIRQKNHTNYYQNHSRKLNYQVQFYLKGNISQFQNNQTQVLIKMQKKMRNQTQEISQNDIVSPDVLHTLQNYHLQKQQSQPQTQKMAQNANQNKYYHNSTNIQNQTKKQNNNQQFQKSNTSHIDDDINQLTLKKNQNSVQQQHQNHIQQQLLQQQQQQNLSQQQQQQQCKQQESENQYWYQGEAWIDITVYDKLKYCFIKEIITEAQQQQNQIYSVGIEANCHKSYLYTDRQIRKIDIASYFENHDKLVLVNQQTIFDFKFSQIDENLFLGPYPQGEQDIQKLKESGIQAVLNLQTEEDMQWRGISWEQQQQEYQKNNIKGYNFPIIDMDYQDMSAKLIQVSQLLHLILQSYKYMFTVQLEYLDPHKPQLDIIVFFKNMMLTMQFNLLKKNTQFQKEIEQRLINQVPNSNTDKQNNNNQYLNLNNEKNQQNDNKVHDNNNKTLLNNKQNNQNIFSQYWQSQKQHSLNNMTNQEFETPKMMKATSNLIENYRRQQQRFEHINQNQDSQENCVNSN</sequence>
<dbReference type="SUPFAM" id="SSF52799">
    <property type="entry name" value="(Phosphotyrosine protein) phosphatases II"/>
    <property type="match status" value="1"/>
</dbReference>
<dbReference type="SMART" id="SM01065">
    <property type="entry name" value="CBM_2"/>
    <property type="match status" value="1"/>
</dbReference>
<dbReference type="Proteomes" id="UP000054937">
    <property type="component" value="Unassembled WGS sequence"/>
</dbReference>
<dbReference type="InParanoid" id="A0A0V0QL05"/>
<feature type="compositionally biased region" description="Low complexity" evidence="2">
    <location>
        <begin position="603"/>
        <end position="627"/>
    </location>
</feature>
<dbReference type="PANTHER" id="PTHR15048">
    <property type="entry name" value="STARCH-BINDING DOMAIN-CONTAINING PROTEIN 1"/>
    <property type="match status" value="1"/>
</dbReference>
<evidence type="ECO:0000313" key="4">
    <source>
        <dbReference type="EMBL" id="KRX02916.1"/>
    </source>
</evidence>
<dbReference type="CDD" id="cd05467">
    <property type="entry name" value="CBM20"/>
    <property type="match status" value="1"/>
</dbReference>
<evidence type="ECO:0000259" key="3">
    <source>
        <dbReference type="PROSITE" id="PS51166"/>
    </source>
</evidence>
<dbReference type="GO" id="GO:0004721">
    <property type="term" value="F:phosphoprotein phosphatase activity"/>
    <property type="evidence" value="ECO:0007669"/>
    <property type="project" value="UniProtKB-KW"/>
</dbReference>
<dbReference type="PROSITE" id="PS51166">
    <property type="entry name" value="CBM20"/>
    <property type="match status" value="1"/>
</dbReference>